<accession>A0ABR2EFS5</accession>
<evidence type="ECO:0008006" key="4">
    <source>
        <dbReference type="Google" id="ProtNLM"/>
    </source>
</evidence>
<keyword evidence="1" id="KW-0732">Signal</keyword>
<evidence type="ECO:0000256" key="1">
    <source>
        <dbReference type="SAM" id="SignalP"/>
    </source>
</evidence>
<evidence type="ECO:0000313" key="3">
    <source>
        <dbReference type="Proteomes" id="UP001472677"/>
    </source>
</evidence>
<gene>
    <name evidence="2" type="ORF">V6N12_012897</name>
</gene>
<keyword evidence="3" id="KW-1185">Reference proteome</keyword>
<protein>
    <recommendedName>
        <fullName evidence="4">Secreted protein</fullName>
    </recommendedName>
</protein>
<reference evidence="2 3" key="1">
    <citation type="journal article" date="2024" name="G3 (Bethesda)">
        <title>Genome assembly of Hibiscus sabdariffa L. provides insights into metabolisms of medicinal natural products.</title>
        <authorList>
            <person name="Kim T."/>
        </authorList>
    </citation>
    <scope>NUCLEOTIDE SEQUENCE [LARGE SCALE GENOMIC DNA]</scope>
    <source>
        <strain evidence="2">TK-2024</strain>
        <tissue evidence="2">Old leaves</tissue>
    </source>
</reference>
<dbReference type="Proteomes" id="UP001472677">
    <property type="component" value="Unassembled WGS sequence"/>
</dbReference>
<organism evidence="2 3">
    <name type="scientific">Hibiscus sabdariffa</name>
    <name type="common">roselle</name>
    <dbReference type="NCBI Taxonomy" id="183260"/>
    <lineage>
        <taxon>Eukaryota</taxon>
        <taxon>Viridiplantae</taxon>
        <taxon>Streptophyta</taxon>
        <taxon>Embryophyta</taxon>
        <taxon>Tracheophyta</taxon>
        <taxon>Spermatophyta</taxon>
        <taxon>Magnoliopsida</taxon>
        <taxon>eudicotyledons</taxon>
        <taxon>Gunneridae</taxon>
        <taxon>Pentapetalae</taxon>
        <taxon>rosids</taxon>
        <taxon>malvids</taxon>
        <taxon>Malvales</taxon>
        <taxon>Malvaceae</taxon>
        <taxon>Malvoideae</taxon>
        <taxon>Hibiscus</taxon>
    </lineage>
</organism>
<comment type="caution">
    <text evidence="2">The sequence shown here is derived from an EMBL/GenBank/DDBJ whole genome shotgun (WGS) entry which is preliminary data.</text>
</comment>
<proteinExistence type="predicted"/>
<evidence type="ECO:0000313" key="2">
    <source>
        <dbReference type="EMBL" id="KAK8560094.1"/>
    </source>
</evidence>
<dbReference type="EMBL" id="JBBPBM010000014">
    <property type="protein sequence ID" value="KAK8560094.1"/>
    <property type="molecule type" value="Genomic_DNA"/>
</dbReference>
<dbReference type="PROSITE" id="PS51257">
    <property type="entry name" value="PROKAR_LIPOPROTEIN"/>
    <property type="match status" value="1"/>
</dbReference>
<feature type="chain" id="PRO_5047207526" description="Secreted protein" evidence="1">
    <location>
        <begin position="23"/>
        <end position="75"/>
    </location>
</feature>
<name>A0ABR2EFS5_9ROSI</name>
<sequence length="75" mass="7849">MIGQRGFARPGLLSMVVLSTSCLDVGQQWETLNIGSAKRVVLGPGCDGEPINGEGAHHELMVVEIGATNNIGSRC</sequence>
<feature type="signal peptide" evidence="1">
    <location>
        <begin position="1"/>
        <end position="22"/>
    </location>
</feature>